<gene>
    <name evidence="1" type="ORF">HNP32_001865</name>
</gene>
<keyword evidence="2" id="KW-1185">Reference proteome</keyword>
<evidence type="ECO:0000313" key="2">
    <source>
        <dbReference type="Proteomes" id="UP000539957"/>
    </source>
</evidence>
<comment type="caution">
    <text evidence="1">The sequence shown here is derived from an EMBL/GenBank/DDBJ whole genome shotgun (WGS) entry which is preliminary data.</text>
</comment>
<evidence type="ECO:0000313" key="1">
    <source>
        <dbReference type="EMBL" id="MBB4798121.1"/>
    </source>
</evidence>
<proteinExistence type="predicted"/>
<dbReference type="EMBL" id="JACHKY010000003">
    <property type="protein sequence ID" value="MBB4798121.1"/>
    <property type="molecule type" value="Genomic_DNA"/>
</dbReference>
<accession>A0A7W7N479</accession>
<reference evidence="1 2" key="1">
    <citation type="submission" date="2020-08" db="EMBL/GenBank/DDBJ databases">
        <title>Functional genomics of gut bacteria from endangered species of beetles.</title>
        <authorList>
            <person name="Carlos-Shanley C."/>
        </authorList>
    </citation>
    <scope>NUCLEOTIDE SEQUENCE [LARGE SCALE GENOMIC DNA]</scope>
    <source>
        <strain evidence="1 2">S00123</strain>
    </source>
</reference>
<sequence>MTVVFLAAMVERRGNLAALQRDDVVDPQQ</sequence>
<name>A0A7W7N479_9CAUL</name>
<dbReference type="AlphaFoldDB" id="A0A7W7N479"/>
<dbReference type="Proteomes" id="UP000539957">
    <property type="component" value="Unassembled WGS sequence"/>
</dbReference>
<protein>
    <submittedName>
        <fullName evidence="1">Uncharacterized protein</fullName>
    </submittedName>
</protein>
<organism evidence="1 2">
    <name type="scientific">Brevundimonas bullata</name>
    <dbReference type="NCBI Taxonomy" id="13160"/>
    <lineage>
        <taxon>Bacteria</taxon>
        <taxon>Pseudomonadati</taxon>
        <taxon>Pseudomonadota</taxon>
        <taxon>Alphaproteobacteria</taxon>
        <taxon>Caulobacterales</taxon>
        <taxon>Caulobacteraceae</taxon>
        <taxon>Brevundimonas</taxon>
    </lineage>
</organism>